<name>A0A5B6WZL0_9ROSI</name>
<dbReference type="PANTHER" id="PTHR35317">
    <property type="entry name" value="OS04G0629600 PROTEIN"/>
    <property type="match status" value="1"/>
</dbReference>
<protein>
    <submittedName>
        <fullName evidence="1">Receptor-like protein kinase FERONIA</fullName>
    </submittedName>
</protein>
<dbReference type="PANTHER" id="PTHR35317:SF31">
    <property type="entry name" value="DUF4219 DOMAIN-CONTAINING PROTEIN"/>
    <property type="match status" value="1"/>
</dbReference>
<dbReference type="Proteomes" id="UP000325315">
    <property type="component" value="Unassembled WGS sequence"/>
</dbReference>
<keyword evidence="2" id="KW-1185">Reference proteome</keyword>
<dbReference type="AlphaFoldDB" id="A0A5B6WZL0"/>
<gene>
    <name evidence="1" type="ORF">EPI10_031198</name>
</gene>
<dbReference type="OrthoDB" id="981249at2759"/>
<comment type="caution">
    <text evidence="1">The sequence shown here is derived from an EMBL/GenBank/DDBJ whole genome shotgun (WGS) entry which is preliminary data.</text>
</comment>
<reference evidence="2" key="1">
    <citation type="journal article" date="2019" name="Plant Biotechnol. J.">
        <title>Genome sequencing of the Australian wild diploid species Gossypium australe highlights disease resistance and delayed gland morphogenesis.</title>
        <authorList>
            <person name="Cai Y."/>
            <person name="Cai X."/>
            <person name="Wang Q."/>
            <person name="Wang P."/>
            <person name="Zhang Y."/>
            <person name="Cai C."/>
            <person name="Xu Y."/>
            <person name="Wang K."/>
            <person name="Zhou Z."/>
            <person name="Wang C."/>
            <person name="Geng S."/>
            <person name="Li B."/>
            <person name="Dong Q."/>
            <person name="Hou Y."/>
            <person name="Wang H."/>
            <person name="Ai P."/>
            <person name="Liu Z."/>
            <person name="Yi F."/>
            <person name="Sun M."/>
            <person name="An G."/>
            <person name="Cheng J."/>
            <person name="Zhang Y."/>
            <person name="Shi Q."/>
            <person name="Xie Y."/>
            <person name="Shi X."/>
            <person name="Chang Y."/>
            <person name="Huang F."/>
            <person name="Chen Y."/>
            <person name="Hong S."/>
            <person name="Mi L."/>
            <person name="Sun Q."/>
            <person name="Zhang L."/>
            <person name="Zhou B."/>
            <person name="Peng R."/>
            <person name="Zhang X."/>
            <person name="Liu F."/>
        </authorList>
    </citation>
    <scope>NUCLEOTIDE SEQUENCE [LARGE SCALE GENOMIC DNA]</scope>
    <source>
        <strain evidence="2">cv. PA1801</strain>
    </source>
</reference>
<dbReference type="GO" id="GO:0016301">
    <property type="term" value="F:kinase activity"/>
    <property type="evidence" value="ECO:0007669"/>
    <property type="project" value="UniProtKB-KW"/>
</dbReference>
<keyword evidence="1" id="KW-0675">Receptor</keyword>
<organism evidence="1 2">
    <name type="scientific">Gossypium australe</name>
    <dbReference type="NCBI Taxonomy" id="47621"/>
    <lineage>
        <taxon>Eukaryota</taxon>
        <taxon>Viridiplantae</taxon>
        <taxon>Streptophyta</taxon>
        <taxon>Embryophyta</taxon>
        <taxon>Tracheophyta</taxon>
        <taxon>Spermatophyta</taxon>
        <taxon>Magnoliopsida</taxon>
        <taxon>eudicotyledons</taxon>
        <taxon>Gunneridae</taxon>
        <taxon>Pentapetalae</taxon>
        <taxon>rosids</taxon>
        <taxon>malvids</taxon>
        <taxon>Malvales</taxon>
        <taxon>Malvaceae</taxon>
        <taxon>Malvoideae</taxon>
        <taxon>Gossypium</taxon>
    </lineage>
</organism>
<accession>A0A5B6WZL0</accession>
<evidence type="ECO:0000313" key="2">
    <source>
        <dbReference type="Proteomes" id="UP000325315"/>
    </source>
</evidence>
<evidence type="ECO:0000313" key="1">
    <source>
        <dbReference type="EMBL" id="KAA3487369.1"/>
    </source>
</evidence>
<keyword evidence="1" id="KW-0808">Transferase</keyword>
<sequence>MSFGSFTPPPPLIFARKYYDIWIMKMKTYFLEYDLWEVVDSDRESPPLQHSDEAAKKYKALSCL</sequence>
<dbReference type="EMBL" id="SMMG02000001">
    <property type="protein sequence ID" value="KAA3487369.1"/>
    <property type="molecule type" value="Genomic_DNA"/>
</dbReference>
<keyword evidence="1" id="KW-0418">Kinase</keyword>
<proteinExistence type="predicted"/>